<name>A0A0J9TIA6_PLAVI</name>
<protein>
    <submittedName>
        <fullName evidence="2">Uncharacterized protein</fullName>
    </submittedName>
</protein>
<sequence>MKYSFILILFSFLLNFHIFLFFIKYPFLNELNSIYYYSFFNLDNYEKTDSYWYCNSFSNRSYSDKCDLFSLCMSVRHILSQVKILISQEYFNNYGEFCEYLSYWIHSYIKSNDTCDNVNELYEQINLFKKLYIPEDNICNIENFKNIKEDFNKKKELFLHSENFYWIERTNDLTKNFDNISFDNYLKECSTIYNSVLKQDFCKSKTAYKTDLIKFHNNFNAARKFLKTNAIDISTDELTAPDDYKCTSDDQGHGERGDNSLGVVLHTEAARAADSIVGVVPGVGVAPGIGVVPGVGLDTEKGVAHHPDSYHEVSLPVEDVSTDSSSSTIVNTTLPLLAASSFTFLLYKVISNIIKTYKIIMYM</sequence>
<keyword evidence="1" id="KW-0812">Transmembrane</keyword>
<evidence type="ECO:0000256" key="1">
    <source>
        <dbReference type="SAM" id="Phobius"/>
    </source>
</evidence>
<feature type="transmembrane region" description="Helical" evidence="1">
    <location>
        <begin position="334"/>
        <end position="354"/>
    </location>
</feature>
<evidence type="ECO:0000313" key="2">
    <source>
        <dbReference type="EMBL" id="KMZ94999.1"/>
    </source>
</evidence>
<organism evidence="2 3">
    <name type="scientific">Plasmodium vivax Mauritania I</name>
    <dbReference type="NCBI Taxonomy" id="1035515"/>
    <lineage>
        <taxon>Eukaryota</taxon>
        <taxon>Sar</taxon>
        <taxon>Alveolata</taxon>
        <taxon>Apicomplexa</taxon>
        <taxon>Aconoidasida</taxon>
        <taxon>Haemosporida</taxon>
        <taxon>Plasmodiidae</taxon>
        <taxon>Plasmodium</taxon>
        <taxon>Plasmodium (Plasmodium)</taxon>
    </lineage>
</organism>
<feature type="transmembrane region" description="Helical" evidence="1">
    <location>
        <begin position="7"/>
        <end position="28"/>
    </location>
</feature>
<dbReference type="Proteomes" id="UP000053776">
    <property type="component" value="Unassembled WGS sequence"/>
</dbReference>
<reference evidence="2 3" key="1">
    <citation type="submission" date="2011-08" db="EMBL/GenBank/DDBJ databases">
        <title>The Genome Sequence of Plasmodium vivax Mauritania I.</title>
        <authorList>
            <consortium name="The Broad Institute Genome Sequencing Platform"/>
            <consortium name="The Broad Institute Genome Sequencing Center for Infectious Disease"/>
            <person name="Neafsey D."/>
            <person name="Carlton J."/>
            <person name="Barnwell J."/>
            <person name="Collins W."/>
            <person name="Escalante A."/>
            <person name="Mullikin J."/>
            <person name="Saul A."/>
            <person name="Guigo R."/>
            <person name="Camara F."/>
            <person name="Young S.K."/>
            <person name="Zeng Q."/>
            <person name="Gargeya S."/>
            <person name="Fitzgerald M."/>
            <person name="Haas B."/>
            <person name="Abouelleil A."/>
            <person name="Alvarado L."/>
            <person name="Arachchi H.M."/>
            <person name="Berlin A."/>
            <person name="Brown A."/>
            <person name="Chapman S.B."/>
            <person name="Chen Z."/>
            <person name="Dunbar C."/>
            <person name="Freedman E."/>
            <person name="Gearin G."/>
            <person name="Gellesch M."/>
            <person name="Goldberg J."/>
            <person name="Griggs A."/>
            <person name="Gujja S."/>
            <person name="Heiman D."/>
            <person name="Howarth C."/>
            <person name="Larson L."/>
            <person name="Lui A."/>
            <person name="MacDonald P.J.P."/>
            <person name="Montmayeur A."/>
            <person name="Murphy C."/>
            <person name="Neiman D."/>
            <person name="Pearson M."/>
            <person name="Priest M."/>
            <person name="Roberts A."/>
            <person name="Saif S."/>
            <person name="Shea T."/>
            <person name="Shenoy N."/>
            <person name="Sisk P."/>
            <person name="Stolte C."/>
            <person name="Sykes S."/>
            <person name="Wortman J."/>
            <person name="Nusbaum C."/>
            <person name="Birren B."/>
        </authorList>
    </citation>
    <scope>NUCLEOTIDE SEQUENCE [LARGE SCALE GENOMIC DNA]</scope>
    <source>
        <strain evidence="2 3">Mauritania I</strain>
    </source>
</reference>
<gene>
    <name evidence="2" type="ORF">PVMG_05760</name>
</gene>
<keyword evidence="1" id="KW-0472">Membrane</keyword>
<dbReference type="OrthoDB" id="386822at2759"/>
<accession>A0A0J9TIA6</accession>
<dbReference type="EMBL" id="KQ235007">
    <property type="protein sequence ID" value="KMZ94999.1"/>
    <property type="molecule type" value="Genomic_DNA"/>
</dbReference>
<keyword evidence="1" id="KW-1133">Transmembrane helix</keyword>
<proteinExistence type="predicted"/>
<dbReference type="AlphaFoldDB" id="A0A0J9TIA6"/>
<evidence type="ECO:0000313" key="3">
    <source>
        <dbReference type="Proteomes" id="UP000053776"/>
    </source>
</evidence>